<organism evidence="2 3">
    <name type="scientific">Paenibacillus helianthi</name>
    <dbReference type="NCBI Taxonomy" id="1349432"/>
    <lineage>
        <taxon>Bacteria</taxon>
        <taxon>Bacillati</taxon>
        <taxon>Bacillota</taxon>
        <taxon>Bacilli</taxon>
        <taxon>Bacillales</taxon>
        <taxon>Paenibacillaceae</taxon>
        <taxon>Paenibacillus</taxon>
    </lineage>
</organism>
<keyword evidence="1" id="KW-1133">Transmembrane helix</keyword>
<dbReference type="EMBL" id="LVWI01000047">
    <property type="protein sequence ID" value="OKP85177.1"/>
    <property type="molecule type" value="Genomic_DNA"/>
</dbReference>
<sequence>MGKGLSLWFACSSILLLTAASISISTNIWLALLLGVLCIANIGWGFILKARMRRKAETKSQQPS</sequence>
<keyword evidence="3" id="KW-1185">Reference proteome</keyword>
<dbReference type="RefSeq" id="WP_074103052.1">
    <property type="nucleotide sequence ID" value="NZ_LVWI01000047.1"/>
</dbReference>
<name>A0ABX3ENC3_9BACL</name>
<comment type="caution">
    <text evidence="2">The sequence shown here is derived from an EMBL/GenBank/DDBJ whole genome shotgun (WGS) entry which is preliminary data.</text>
</comment>
<proteinExistence type="predicted"/>
<feature type="transmembrane region" description="Helical" evidence="1">
    <location>
        <begin position="29"/>
        <end position="48"/>
    </location>
</feature>
<evidence type="ECO:0000313" key="2">
    <source>
        <dbReference type="EMBL" id="OKP85177.1"/>
    </source>
</evidence>
<protein>
    <submittedName>
        <fullName evidence="2">Uncharacterized protein</fullName>
    </submittedName>
</protein>
<gene>
    <name evidence="2" type="ORF">A3844_17085</name>
</gene>
<dbReference type="Proteomes" id="UP000186058">
    <property type="component" value="Unassembled WGS sequence"/>
</dbReference>
<reference evidence="2 3" key="1">
    <citation type="submission" date="2016-03" db="EMBL/GenBank/DDBJ databases">
        <authorList>
            <person name="Sant'Anna F.H."/>
            <person name="Ambrosini A."/>
            <person name="Souza R."/>
            <person name="Bach E."/>
            <person name="Fernandes G."/>
            <person name="Balsanelli E."/>
            <person name="Baura V.A."/>
            <person name="Souza E.M."/>
            <person name="Passaglia L."/>
        </authorList>
    </citation>
    <scope>NUCLEOTIDE SEQUENCE [LARGE SCALE GENOMIC DNA]</scope>
    <source>
        <strain evidence="2 3">P26E</strain>
    </source>
</reference>
<accession>A0ABX3ENC3</accession>
<keyword evidence="1" id="KW-0812">Transmembrane</keyword>
<evidence type="ECO:0000313" key="3">
    <source>
        <dbReference type="Proteomes" id="UP000186058"/>
    </source>
</evidence>
<evidence type="ECO:0000256" key="1">
    <source>
        <dbReference type="SAM" id="Phobius"/>
    </source>
</evidence>
<keyword evidence="1" id="KW-0472">Membrane</keyword>